<comment type="caution">
    <text evidence="1">The sequence shown here is derived from an EMBL/GenBank/DDBJ whole genome shotgun (WGS) entry which is preliminary data.</text>
</comment>
<protein>
    <submittedName>
        <fullName evidence="1">Uncharacterized protein</fullName>
    </submittedName>
</protein>
<organism evidence="1 2">
    <name type="scientific">Trichinella murrelli</name>
    <dbReference type="NCBI Taxonomy" id="144512"/>
    <lineage>
        <taxon>Eukaryota</taxon>
        <taxon>Metazoa</taxon>
        <taxon>Ecdysozoa</taxon>
        <taxon>Nematoda</taxon>
        <taxon>Enoplea</taxon>
        <taxon>Dorylaimia</taxon>
        <taxon>Trichinellida</taxon>
        <taxon>Trichinellidae</taxon>
        <taxon>Trichinella</taxon>
    </lineage>
</organism>
<gene>
    <name evidence="1" type="ORF">T05_5506</name>
</gene>
<dbReference type="Proteomes" id="UP000055048">
    <property type="component" value="Unassembled WGS sequence"/>
</dbReference>
<evidence type="ECO:0000313" key="1">
    <source>
        <dbReference type="EMBL" id="KRX47989.1"/>
    </source>
</evidence>
<evidence type="ECO:0000313" key="2">
    <source>
        <dbReference type="Proteomes" id="UP000055048"/>
    </source>
</evidence>
<reference evidence="1 2" key="1">
    <citation type="submission" date="2015-01" db="EMBL/GenBank/DDBJ databases">
        <title>Evolution of Trichinella species and genotypes.</title>
        <authorList>
            <person name="Korhonen P.K."/>
            <person name="Edoardo P."/>
            <person name="Giuseppe L.R."/>
            <person name="Gasser R.B."/>
        </authorList>
    </citation>
    <scope>NUCLEOTIDE SEQUENCE [LARGE SCALE GENOMIC DNA]</scope>
    <source>
        <strain evidence="1">ISS417</strain>
    </source>
</reference>
<dbReference type="EMBL" id="JYDJ01000035">
    <property type="protein sequence ID" value="KRX47989.1"/>
    <property type="molecule type" value="Genomic_DNA"/>
</dbReference>
<keyword evidence="2" id="KW-1185">Reference proteome</keyword>
<name>A0A0V0UA27_9BILA</name>
<sequence>MGYQLSICDPLSSQIKFCQLMANFSNISFNKYRREDFLFEIKNLFIIITIVAECNDTFQHALIYYLFYSFMPKNNFPENKLEFKCYFQGQYLTEGLHNICMDTV</sequence>
<accession>A0A0V0UA27</accession>
<dbReference type="AlphaFoldDB" id="A0A0V0UA27"/>
<proteinExistence type="predicted"/>